<evidence type="ECO:0000313" key="2">
    <source>
        <dbReference type="EMBL" id="TQD36314.1"/>
    </source>
</evidence>
<accession>A0A507ZJI9</accession>
<evidence type="ECO:0000313" key="3">
    <source>
        <dbReference type="Proteomes" id="UP000317169"/>
    </source>
</evidence>
<name>A0A507ZJI9_9FLAO</name>
<evidence type="ECO:0000256" key="1">
    <source>
        <dbReference type="SAM" id="SignalP"/>
    </source>
</evidence>
<dbReference type="PROSITE" id="PS51257">
    <property type="entry name" value="PROKAR_LIPOPROTEIN"/>
    <property type="match status" value="1"/>
</dbReference>
<keyword evidence="3" id="KW-1185">Reference proteome</keyword>
<organism evidence="2 3">
    <name type="scientific">Haloflavibacter putidus</name>
    <dbReference type="NCBI Taxonomy" id="2576776"/>
    <lineage>
        <taxon>Bacteria</taxon>
        <taxon>Pseudomonadati</taxon>
        <taxon>Bacteroidota</taxon>
        <taxon>Flavobacteriia</taxon>
        <taxon>Flavobacteriales</taxon>
        <taxon>Flavobacteriaceae</taxon>
        <taxon>Haloflavibacter</taxon>
    </lineage>
</organism>
<proteinExistence type="predicted"/>
<dbReference type="AlphaFoldDB" id="A0A507ZJI9"/>
<dbReference type="OrthoDB" id="1431777at2"/>
<protein>
    <recommendedName>
        <fullName evidence="4">DUF4382 domain-containing protein</fullName>
    </recommendedName>
</protein>
<reference evidence="2 3" key="1">
    <citation type="submission" date="2019-06" db="EMBL/GenBank/DDBJ databases">
        <title>Flavibacter putida gen. nov., sp. nov., a novel marine bacterium of the family Flavobacteriaceae isolated from coastal seawater.</title>
        <authorList>
            <person name="Feng X."/>
        </authorList>
    </citation>
    <scope>NUCLEOTIDE SEQUENCE [LARGE SCALE GENOMIC DNA]</scope>
    <source>
        <strain evidence="2 3">PLHSN227</strain>
    </source>
</reference>
<feature type="chain" id="PRO_5021404724" description="DUF4382 domain-containing protein" evidence="1">
    <location>
        <begin position="22"/>
        <end position="182"/>
    </location>
</feature>
<gene>
    <name evidence="2" type="ORF">FKR84_10920</name>
</gene>
<evidence type="ECO:0008006" key="4">
    <source>
        <dbReference type="Google" id="ProtNLM"/>
    </source>
</evidence>
<keyword evidence="1" id="KW-0732">Signal</keyword>
<dbReference type="EMBL" id="VIAR01000011">
    <property type="protein sequence ID" value="TQD36314.1"/>
    <property type="molecule type" value="Genomic_DNA"/>
</dbReference>
<feature type="signal peptide" evidence="1">
    <location>
        <begin position="1"/>
        <end position="21"/>
    </location>
</feature>
<dbReference type="RefSeq" id="WP_141422342.1">
    <property type="nucleotide sequence ID" value="NZ_VIAR01000011.1"/>
</dbReference>
<sequence length="182" mass="20498">MNKKLLILPAIILSLIFTSCSDDDDVIDRIRTISDIPVTENVNIDYLPINLFEIPVETDLNVKQAIEAELNTDEALDQVEEIELDDLKITLVNADDQTNFDFVNSVKLGVRTADLEYLQVGQLETIPSGETVLNLETTDAYVDEYVKSDDLKLVIEFESTEDANNLELQLDMEFDAKLDPSL</sequence>
<dbReference type="Proteomes" id="UP000317169">
    <property type="component" value="Unassembled WGS sequence"/>
</dbReference>
<comment type="caution">
    <text evidence="2">The sequence shown here is derived from an EMBL/GenBank/DDBJ whole genome shotgun (WGS) entry which is preliminary data.</text>
</comment>